<dbReference type="OrthoDB" id="2496461at2759"/>
<evidence type="ECO:0000313" key="1">
    <source>
        <dbReference type="EMBL" id="OAV92180.1"/>
    </source>
</evidence>
<dbReference type="VEuPathDB" id="FungiDB:PTTG_12098"/>
<reference evidence="1" key="1">
    <citation type="submission" date="2009-11" db="EMBL/GenBank/DDBJ databases">
        <authorList>
            <consortium name="The Broad Institute Genome Sequencing Platform"/>
            <person name="Ward D."/>
            <person name="Feldgarden M."/>
            <person name="Earl A."/>
            <person name="Young S.K."/>
            <person name="Zeng Q."/>
            <person name="Koehrsen M."/>
            <person name="Alvarado L."/>
            <person name="Berlin A."/>
            <person name="Bochicchio J."/>
            <person name="Borenstein D."/>
            <person name="Chapman S.B."/>
            <person name="Chen Z."/>
            <person name="Engels R."/>
            <person name="Freedman E."/>
            <person name="Gellesch M."/>
            <person name="Goldberg J."/>
            <person name="Griggs A."/>
            <person name="Gujja S."/>
            <person name="Heilman E."/>
            <person name="Heiman D."/>
            <person name="Hepburn T."/>
            <person name="Howarth C."/>
            <person name="Jen D."/>
            <person name="Larson L."/>
            <person name="Lewis B."/>
            <person name="Mehta T."/>
            <person name="Park D."/>
            <person name="Pearson M."/>
            <person name="Roberts A."/>
            <person name="Saif S."/>
            <person name="Shea T."/>
            <person name="Shenoy N."/>
            <person name="Sisk P."/>
            <person name="Stolte C."/>
            <person name="Sykes S."/>
            <person name="Thomson T."/>
            <person name="Walk T."/>
            <person name="White J."/>
            <person name="Yandava C."/>
            <person name="Izard J."/>
            <person name="Baranova O.V."/>
            <person name="Blanton J.M."/>
            <person name="Tanner A.C."/>
            <person name="Dewhirst F.E."/>
            <person name="Haas B."/>
            <person name="Nusbaum C."/>
            <person name="Birren B."/>
        </authorList>
    </citation>
    <scope>NUCLEOTIDE SEQUENCE [LARGE SCALE GENOMIC DNA]</scope>
    <source>
        <strain evidence="1">1-1 BBBD Race 1</strain>
    </source>
</reference>
<keyword evidence="3" id="KW-1185">Reference proteome</keyword>
<name>A0A180GHL8_PUCT1</name>
<organism evidence="1">
    <name type="scientific">Puccinia triticina (isolate 1-1 / race 1 (BBBD))</name>
    <name type="common">Brown leaf rust fungus</name>
    <dbReference type="NCBI Taxonomy" id="630390"/>
    <lineage>
        <taxon>Eukaryota</taxon>
        <taxon>Fungi</taxon>
        <taxon>Dikarya</taxon>
        <taxon>Basidiomycota</taxon>
        <taxon>Pucciniomycotina</taxon>
        <taxon>Pucciniomycetes</taxon>
        <taxon>Pucciniales</taxon>
        <taxon>Pucciniaceae</taxon>
        <taxon>Puccinia</taxon>
    </lineage>
</organism>
<dbReference type="EnsemblFungi" id="PTTG_12098-t43_1">
    <property type="protein sequence ID" value="PTTG_12098-t43_1-p1"/>
    <property type="gene ID" value="PTTG_12098"/>
</dbReference>
<accession>A0A180GHL8</accession>
<reference evidence="1" key="2">
    <citation type="submission" date="2016-05" db="EMBL/GenBank/DDBJ databases">
        <title>Comparative analysis highlights variable genome content of wheat rusts and divergence of the mating loci.</title>
        <authorList>
            <person name="Cuomo C.A."/>
            <person name="Bakkeren G."/>
            <person name="Szabo L."/>
            <person name="Khalil H."/>
            <person name="Joly D."/>
            <person name="Goldberg J."/>
            <person name="Young S."/>
            <person name="Zeng Q."/>
            <person name="Fellers J."/>
        </authorList>
    </citation>
    <scope>NUCLEOTIDE SEQUENCE [LARGE SCALE GENOMIC DNA]</scope>
    <source>
        <strain evidence="1">1-1 BBBD Race 1</strain>
    </source>
</reference>
<gene>
    <name evidence="1" type="ORF">PTTG_12098</name>
</gene>
<dbReference type="Proteomes" id="UP000005240">
    <property type="component" value="Unassembled WGS sequence"/>
</dbReference>
<sequence length="163" mass="17997">MHGKTAPELRKSKNYSITDEQSFSRWMNAVNALGKDQTSANLFIQMLNPATKRKNAKAVVEVKNHILTVEAAQQASLSHPAPDHPADIITPDLFSPINIYMNNIYATHPPNTKYQKKLPVYVHPTNLNCFIPLTAGVAQKWVTSLANGVAGVLLYSPPGRHEV</sequence>
<evidence type="ECO:0000313" key="2">
    <source>
        <dbReference type="EnsemblFungi" id="PTTG_12098-t43_1-p1"/>
    </source>
</evidence>
<dbReference type="EMBL" id="ADAS02000068">
    <property type="protein sequence ID" value="OAV92180.1"/>
    <property type="molecule type" value="Genomic_DNA"/>
</dbReference>
<reference evidence="2 3" key="3">
    <citation type="journal article" date="2017" name="G3 (Bethesda)">
        <title>Comparative analysis highlights variable genome content of wheat rusts and divergence of the mating loci.</title>
        <authorList>
            <person name="Cuomo C.A."/>
            <person name="Bakkeren G."/>
            <person name="Khalil H.B."/>
            <person name="Panwar V."/>
            <person name="Joly D."/>
            <person name="Linning R."/>
            <person name="Sakthikumar S."/>
            <person name="Song X."/>
            <person name="Adiconis X."/>
            <person name="Fan L."/>
            <person name="Goldberg J.M."/>
            <person name="Levin J.Z."/>
            <person name="Young S."/>
            <person name="Zeng Q."/>
            <person name="Anikster Y."/>
            <person name="Bruce M."/>
            <person name="Wang M."/>
            <person name="Yin C."/>
            <person name="McCallum B."/>
            <person name="Szabo L.J."/>
            <person name="Hulbert S."/>
            <person name="Chen X."/>
            <person name="Fellers J.P."/>
        </authorList>
    </citation>
    <scope>NUCLEOTIDE SEQUENCE</scope>
    <source>
        <strain evidence="3">Isolate 1-1 / race 1 (BBBD)</strain>
        <strain evidence="2">isolate 1-1 / race 1 (BBBD)</strain>
    </source>
</reference>
<dbReference type="AlphaFoldDB" id="A0A180GHL8"/>
<reference evidence="2" key="4">
    <citation type="submission" date="2025-05" db="UniProtKB">
        <authorList>
            <consortium name="EnsemblFungi"/>
        </authorList>
    </citation>
    <scope>IDENTIFICATION</scope>
    <source>
        <strain evidence="2">isolate 1-1 / race 1 (BBBD)</strain>
    </source>
</reference>
<protein>
    <submittedName>
        <fullName evidence="1 2">Uncharacterized protein</fullName>
    </submittedName>
</protein>
<proteinExistence type="predicted"/>
<evidence type="ECO:0000313" key="3">
    <source>
        <dbReference type="Proteomes" id="UP000005240"/>
    </source>
</evidence>